<dbReference type="InterPro" id="IPR001251">
    <property type="entry name" value="CRAL-TRIO_dom"/>
</dbReference>
<dbReference type="SMART" id="SM00516">
    <property type="entry name" value="SEC14"/>
    <property type="match status" value="1"/>
</dbReference>
<dbReference type="Gene3D" id="1.10.8.20">
    <property type="entry name" value="N-terminal domain of phosphatidylinositol transfer protein sec14p"/>
    <property type="match status" value="1"/>
</dbReference>
<dbReference type="Pfam" id="PF00650">
    <property type="entry name" value="CRAL_TRIO"/>
    <property type="match status" value="1"/>
</dbReference>
<name>A0A2S5AZS7_9BASI</name>
<dbReference type="SUPFAM" id="SSF46938">
    <property type="entry name" value="CRAL/TRIO N-terminal domain"/>
    <property type="match status" value="1"/>
</dbReference>
<protein>
    <recommendedName>
        <fullName evidence="2">CRAL-TRIO domain-containing protein</fullName>
    </recommendedName>
</protein>
<dbReference type="PANTHER" id="PTHR45657">
    <property type="entry name" value="CRAL-TRIO DOMAIN-CONTAINING PROTEIN YKL091C-RELATED"/>
    <property type="match status" value="1"/>
</dbReference>
<dbReference type="InterPro" id="IPR051026">
    <property type="entry name" value="PI/PC_transfer"/>
</dbReference>
<evidence type="ECO:0000313" key="3">
    <source>
        <dbReference type="EMBL" id="POY70043.1"/>
    </source>
</evidence>
<dbReference type="STRING" id="741276.A0A2S5AZS7"/>
<dbReference type="SMART" id="SM01100">
    <property type="entry name" value="CRAL_TRIO_N"/>
    <property type="match status" value="1"/>
</dbReference>
<organism evidence="3 4">
    <name type="scientific">Rhodotorula taiwanensis</name>
    <dbReference type="NCBI Taxonomy" id="741276"/>
    <lineage>
        <taxon>Eukaryota</taxon>
        <taxon>Fungi</taxon>
        <taxon>Dikarya</taxon>
        <taxon>Basidiomycota</taxon>
        <taxon>Pucciniomycotina</taxon>
        <taxon>Microbotryomycetes</taxon>
        <taxon>Sporidiobolales</taxon>
        <taxon>Sporidiobolaceae</taxon>
        <taxon>Rhodotorula</taxon>
    </lineage>
</organism>
<dbReference type="PROSITE" id="PS50191">
    <property type="entry name" value="CRAL_TRIO"/>
    <property type="match status" value="1"/>
</dbReference>
<dbReference type="OrthoDB" id="30289at2759"/>
<dbReference type="InterPro" id="IPR036865">
    <property type="entry name" value="CRAL-TRIO_dom_sf"/>
</dbReference>
<evidence type="ECO:0000313" key="4">
    <source>
        <dbReference type="Proteomes" id="UP000237144"/>
    </source>
</evidence>
<keyword evidence="4" id="KW-1185">Reference proteome</keyword>
<feature type="region of interest" description="Disordered" evidence="1">
    <location>
        <begin position="286"/>
        <end position="366"/>
    </location>
</feature>
<gene>
    <name evidence="3" type="ORF">BMF94_6953</name>
</gene>
<comment type="caution">
    <text evidence="3">The sequence shown here is derived from an EMBL/GenBank/DDBJ whole genome shotgun (WGS) entry which is preliminary data.</text>
</comment>
<feature type="region of interest" description="Disordered" evidence="1">
    <location>
        <begin position="378"/>
        <end position="430"/>
    </location>
</feature>
<dbReference type="EMBL" id="PJQD01000152">
    <property type="protein sequence ID" value="POY70043.1"/>
    <property type="molecule type" value="Genomic_DNA"/>
</dbReference>
<reference evidence="3 4" key="1">
    <citation type="journal article" date="2018" name="Front. Microbiol.">
        <title>Prospects for Fungal Bioremediation of Acidic Radioactive Waste Sites: Characterization and Genome Sequence of Rhodotorula taiwanensis MD1149.</title>
        <authorList>
            <person name="Tkavc R."/>
            <person name="Matrosova V.Y."/>
            <person name="Grichenko O.E."/>
            <person name="Gostincar C."/>
            <person name="Volpe R.P."/>
            <person name="Klimenkova P."/>
            <person name="Gaidamakova E.K."/>
            <person name="Zhou C.E."/>
            <person name="Stewart B.J."/>
            <person name="Lyman M.G."/>
            <person name="Malfatti S.A."/>
            <person name="Rubinfeld B."/>
            <person name="Courtot M."/>
            <person name="Singh J."/>
            <person name="Dalgard C.L."/>
            <person name="Hamilton T."/>
            <person name="Frey K.G."/>
            <person name="Gunde-Cimerman N."/>
            <person name="Dugan L."/>
            <person name="Daly M.J."/>
        </authorList>
    </citation>
    <scope>NUCLEOTIDE SEQUENCE [LARGE SCALE GENOMIC DNA]</scope>
    <source>
        <strain evidence="3 4">MD1149</strain>
    </source>
</reference>
<sequence length="503" mass="53791">MAPPKPEADLEHVPTRVAFAGHLGHLTPDQERALEQFKDELAKHGYFHPATDGNSASVDDVTLTRFLRARKFDVQGAYTQFTSAEDWRRNEHVDELYDNFDIDEFESARELYPQWTGRRDHAGLPVYVFEVGSLTKEKTDPYSKDASRLEPRIVALYEHMVQFVLPFCSAVPHAHEETPISGSATLVDISGVSLQRFWALKGHMQRASTLANARYAETLGAIYLIGAPSFFSVVWGWVQKWFDEGTRNKIHILSAADLTAALSAHMPASSIPRKYGGTLDWTFGRSGPNLDSESRETLGLEEGEELPNGPLRWRRQKGGLSVVGGSGRSNEEKDKWNSRGRNRELPKETVANGHPPGVTASDGAADSAADAVVPLAAHKDVSSSSSTAQEPVLPSSTAASIPSAPVTRPTPAAPAEAEAEANGEALPPPILGLGYSNETARFVGPNAQTSGGVEAAGAIAGAGQAAAAAAAGREEGHDIHVAARENAGAPIKDLAAALEGTTL</sequence>
<accession>A0A2S5AZS7</accession>
<dbReference type="CDD" id="cd00170">
    <property type="entry name" value="SEC14"/>
    <property type="match status" value="1"/>
</dbReference>
<dbReference type="Pfam" id="PF03765">
    <property type="entry name" value="CRAL_TRIO_N"/>
    <property type="match status" value="1"/>
</dbReference>
<dbReference type="AlphaFoldDB" id="A0A2S5AZS7"/>
<dbReference type="Gene3D" id="3.40.525.10">
    <property type="entry name" value="CRAL-TRIO lipid binding domain"/>
    <property type="match status" value="1"/>
</dbReference>
<feature type="compositionally biased region" description="Basic and acidic residues" evidence="1">
    <location>
        <begin position="329"/>
        <end position="347"/>
    </location>
</feature>
<feature type="compositionally biased region" description="Low complexity" evidence="1">
    <location>
        <begin position="394"/>
        <end position="425"/>
    </location>
</feature>
<dbReference type="SUPFAM" id="SSF52087">
    <property type="entry name" value="CRAL/TRIO domain"/>
    <property type="match status" value="1"/>
</dbReference>
<dbReference type="Proteomes" id="UP000237144">
    <property type="component" value="Unassembled WGS sequence"/>
</dbReference>
<dbReference type="InterPro" id="IPR011074">
    <property type="entry name" value="CRAL/TRIO_N_dom"/>
</dbReference>
<feature type="domain" description="CRAL-TRIO" evidence="2">
    <location>
        <begin position="104"/>
        <end position="283"/>
    </location>
</feature>
<evidence type="ECO:0000256" key="1">
    <source>
        <dbReference type="SAM" id="MobiDB-lite"/>
    </source>
</evidence>
<dbReference type="InterPro" id="IPR036273">
    <property type="entry name" value="CRAL/TRIO_N_dom_sf"/>
</dbReference>
<proteinExistence type="predicted"/>
<dbReference type="PANTHER" id="PTHR45657:SF3">
    <property type="entry name" value="TRANSPORTER, PUTATIVE (AFU_ORTHOLOGUE AFUA_5G09260)-RELATED"/>
    <property type="match status" value="1"/>
</dbReference>
<evidence type="ECO:0000259" key="2">
    <source>
        <dbReference type="PROSITE" id="PS50191"/>
    </source>
</evidence>